<reference evidence="7" key="1">
    <citation type="journal article" date="2018" name="Genome Announc.">
        <title>Complete Genome Sequence of the Methanococcus maripaludis Type Strain JJ (DSM 2067), a Model for Selenoprotein Synthesis in Archaea.</title>
        <authorList>
            <person name="Poehlein A."/>
            <person name="Heym D."/>
            <person name="Quitzke V."/>
            <person name="Fersch J."/>
            <person name="Daniel R."/>
            <person name="Rother M."/>
        </authorList>
    </citation>
    <scope>NUCLEOTIDE SEQUENCE [LARGE SCALE GENOMIC DNA]</scope>
    <source>
        <strain evidence="7">DSM 2067</strain>
    </source>
</reference>
<comment type="catalytic activity">
    <reaction evidence="3">
        <text>ATP + H2O = ADP + phosphate + H(+)</text>
        <dbReference type="Rhea" id="RHEA:13065"/>
        <dbReference type="ChEBI" id="CHEBI:15377"/>
        <dbReference type="ChEBI" id="CHEBI:15378"/>
        <dbReference type="ChEBI" id="CHEBI:30616"/>
        <dbReference type="ChEBI" id="CHEBI:43474"/>
        <dbReference type="ChEBI" id="CHEBI:456216"/>
        <dbReference type="EC" id="5.6.2.3"/>
    </reaction>
</comment>
<sequence length="627" mass="70719">MKKIVIGASLGSTSAFRFKFILTDDEFEKENLVYNYVELNLNGQVDEVLIAKIIDVKKENPLVTPEQAGALAKDVLSQINSFTIPQRFTYAVAECEVVGILKEGKLEMNRKSIPPATDIFPISQKSIEQLFHDKSPNYLPIGGMESFKGSYGTPITINGDELVTKHFAIFGMTGSGKTNTAAKVIEELAIRGYNIVLFDPHDDYQNINDFSGIKDYFEKNNIDWDIIKNNFAEKNISEEEIFSFLQTVSVVYNIPIVGYLLKISENGKASLNELLMKILGDDTLIECIKNSAIFQRQMNFAEKPNDTEIPTEENKKYVSTYNIFPELRDYGKNHGTFSKRLMECFLGEKFTGPQERILALCNSDQKGIDYINELKIVCEPEESNGKAKNTQDSTKMALAGKFTTLETIYHNASKASKACDIEELMKNITDSESKSRIHRISLSSLSESMRKTTVYAVVNYIFNEYKYNNELKDKTPVLFILEEARSLIPKNTREHIPSLSAVEALRDLAYEGRKFKLAYGLISQKPSTIDEEVASQCNTLILQQLKSPDDQSYVKKVTEGMTEEELSILKNIGTGKAVVTGTAIKSTVLIDVFRRYSKEGVKEPRPLSDIVINEVNDIKNKLKFEEN</sequence>
<dbReference type="RefSeq" id="WP_104837562.1">
    <property type="nucleotide sequence ID" value="NZ_CP026606.1"/>
</dbReference>
<feature type="domain" description="Helicase HerA central" evidence="5">
    <location>
        <begin position="151"/>
        <end position="461"/>
    </location>
</feature>
<accession>A0A2L1C9C5</accession>
<evidence type="ECO:0000256" key="1">
    <source>
        <dbReference type="ARBA" id="ARBA00007816"/>
    </source>
</evidence>
<protein>
    <submittedName>
        <fullName evidence="6">AAA-like domain protein</fullName>
    </submittedName>
</protein>
<dbReference type="SUPFAM" id="SSF52540">
    <property type="entry name" value="P-loop containing nucleoside triphosphate hydrolases"/>
    <property type="match status" value="1"/>
</dbReference>
<dbReference type="PANTHER" id="PTHR42957">
    <property type="entry name" value="HELICASE MJ1565-RELATED"/>
    <property type="match status" value="1"/>
</dbReference>
<dbReference type="GO" id="GO:0043138">
    <property type="term" value="F:3'-5' DNA helicase activity"/>
    <property type="evidence" value="ECO:0007669"/>
    <property type="project" value="UniProtKB-EC"/>
</dbReference>
<organism evidence="6 7">
    <name type="scientific">Methanococcus maripaludis</name>
    <name type="common">Methanococcus deltae</name>
    <dbReference type="NCBI Taxonomy" id="39152"/>
    <lineage>
        <taxon>Archaea</taxon>
        <taxon>Methanobacteriati</taxon>
        <taxon>Methanobacteriota</taxon>
        <taxon>Methanomada group</taxon>
        <taxon>Methanococci</taxon>
        <taxon>Methanococcales</taxon>
        <taxon>Methanococcaceae</taxon>
        <taxon>Methanococcus</taxon>
    </lineage>
</organism>
<dbReference type="EMBL" id="CP026606">
    <property type="protein sequence ID" value="AVB75947.1"/>
    <property type="molecule type" value="Genomic_DNA"/>
</dbReference>
<evidence type="ECO:0000313" key="7">
    <source>
        <dbReference type="Proteomes" id="UP000239462"/>
    </source>
</evidence>
<dbReference type="GeneID" id="36101621"/>
<evidence type="ECO:0000313" key="6">
    <source>
        <dbReference type="EMBL" id="AVB75947.1"/>
    </source>
</evidence>
<dbReference type="InterPro" id="IPR027417">
    <property type="entry name" value="P-loop_NTPase"/>
</dbReference>
<name>A0A2L1C9C5_METMI</name>
<gene>
    <name evidence="6" type="ORF">MMJJ_05300</name>
</gene>
<evidence type="ECO:0000256" key="4">
    <source>
        <dbReference type="ARBA" id="ARBA00048988"/>
    </source>
</evidence>
<dbReference type="GO" id="GO:0043139">
    <property type="term" value="F:5'-3' DNA helicase activity"/>
    <property type="evidence" value="ECO:0007669"/>
    <property type="project" value="UniProtKB-EC"/>
</dbReference>
<comment type="catalytic activity">
    <reaction evidence="4">
        <text>ATP + H2O = ADP + phosphate + H(+)</text>
        <dbReference type="Rhea" id="RHEA:13065"/>
        <dbReference type="ChEBI" id="CHEBI:15377"/>
        <dbReference type="ChEBI" id="CHEBI:15378"/>
        <dbReference type="ChEBI" id="CHEBI:30616"/>
        <dbReference type="ChEBI" id="CHEBI:43474"/>
        <dbReference type="ChEBI" id="CHEBI:456216"/>
        <dbReference type="EC" id="5.6.2.4"/>
    </reaction>
</comment>
<dbReference type="Pfam" id="PF01935">
    <property type="entry name" value="DUF87"/>
    <property type="match status" value="1"/>
</dbReference>
<evidence type="ECO:0000259" key="5">
    <source>
        <dbReference type="Pfam" id="PF01935"/>
    </source>
</evidence>
<comment type="catalytic activity">
    <reaction evidence="2">
        <text>Couples ATP hydrolysis with the unwinding of duplex DNA by translocating in the 3'-5' direction.</text>
        <dbReference type="EC" id="5.6.2.4"/>
    </reaction>
</comment>
<evidence type="ECO:0000256" key="3">
    <source>
        <dbReference type="ARBA" id="ARBA00048954"/>
    </source>
</evidence>
<dbReference type="InterPro" id="IPR008571">
    <property type="entry name" value="HerA-like"/>
</dbReference>
<dbReference type="Gene3D" id="3.40.50.300">
    <property type="entry name" value="P-loop containing nucleotide triphosphate hydrolases"/>
    <property type="match status" value="2"/>
</dbReference>
<proteinExistence type="inferred from homology"/>
<dbReference type="PANTHER" id="PTHR42957:SF2">
    <property type="entry name" value="HELICASE HERA CENTRAL DOMAIN-CONTAINING PROTEIN"/>
    <property type="match status" value="1"/>
</dbReference>
<dbReference type="Proteomes" id="UP000239462">
    <property type="component" value="Chromosome"/>
</dbReference>
<dbReference type="AlphaFoldDB" id="A0A2L1C9C5"/>
<dbReference type="KEGG" id="mmad:MMJJ_05300"/>
<comment type="similarity">
    <text evidence="1">Belongs to the HerA family.</text>
</comment>
<evidence type="ECO:0000256" key="2">
    <source>
        <dbReference type="ARBA" id="ARBA00034617"/>
    </source>
</evidence>
<dbReference type="InterPro" id="IPR002789">
    <property type="entry name" value="HerA_central"/>
</dbReference>